<dbReference type="GO" id="GO:0000155">
    <property type="term" value="F:phosphorelay sensor kinase activity"/>
    <property type="evidence" value="ECO:0007669"/>
    <property type="project" value="InterPro"/>
</dbReference>
<dbReference type="InterPro" id="IPR036890">
    <property type="entry name" value="HATPase_C_sf"/>
</dbReference>
<dbReference type="Pfam" id="PF06580">
    <property type="entry name" value="His_kinase"/>
    <property type="match status" value="1"/>
</dbReference>
<feature type="transmembrane region" description="Helical" evidence="1">
    <location>
        <begin position="115"/>
        <end position="137"/>
    </location>
</feature>
<gene>
    <name evidence="3" type="ORF">DET45_102117</name>
</gene>
<evidence type="ECO:0000259" key="2">
    <source>
        <dbReference type="SMART" id="SM00387"/>
    </source>
</evidence>
<keyword evidence="1" id="KW-0472">Membrane</keyword>
<dbReference type="SMART" id="SM00387">
    <property type="entry name" value="HATPase_c"/>
    <property type="match status" value="1"/>
</dbReference>
<accession>A0A317QA16</accession>
<keyword evidence="4" id="KW-1185">Reference proteome</keyword>
<dbReference type="OrthoDB" id="2514702at2"/>
<dbReference type="Proteomes" id="UP000246964">
    <property type="component" value="Unassembled WGS sequence"/>
</dbReference>
<dbReference type="InterPro" id="IPR003594">
    <property type="entry name" value="HATPase_dom"/>
</dbReference>
<feature type="transmembrane region" description="Helical" evidence="1">
    <location>
        <begin position="74"/>
        <end position="95"/>
    </location>
</feature>
<dbReference type="Pfam" id="PF02518">
    <property type="entry name" value="HATPase_c"/>
    <property type="match status" value="1"/>
</dbReference>
<dbReference type="GO" id="GO:0016020">
    <property type="term" value="C:membrane"/>
    <property type="evidence" value="ECO:0007669"/>
    <property type="project" value="InterPro"/>
</dbReference>
<dbReference type="Gene3D" id="3.30.565.10">
    <property type="entry name" value="Histidine kinase-like ATPase, C-terminal domain"/>
    <property type="match status" value="1"/>
</dbReference>
<comment type="caution">
    <text evidence="3">The sequence shown here is derived from an EMBL/GenBank/DDBJ whole genome shotgun (WGS) entry which is preliminary data.</text>
</comment>
<dbReference type="PANTHER" id="PTHR34220:SF7">
    <property type="entry name" value="SENSOR HISTIDINE KINASE YPDA"/>
    <property type="match status" value="1"/>
</dbReference>
<dbReference type="STRING" id="519453.SAMN04488070_0512"/>
<feature type="transmembrane region" description="Helical" evidence="1">
    <location>
        <begin position="15"/>
        <end position="37"/>
    </location>
</feature>
<evidence type="ECO:0000313" key="4">
    <source>
        <dbReference type="Proteomes" id="UP000246964"/>
    </source>
</evidence>
<sequence length="358" mass="41586">MNQTWKSLLEDRNRFFWVLQAAGWSGYALVHYIGSLMHEMRDIYVLILLLGAYAGFLITVPLRYLYRRIWDATPWLLIVVVLAASYVSAALWAVIDNATYWEIYKFGFRPDSPWFYFKNTIAKFYIMLSWSGLYFGIKYYQMLQEEKQKALLATSMAHQAQLKMLRYQLNPHFLFNTLNAISTLILVKENELANRMMSKLSLFLRFSLDNEPIKKIPLEREIEALMLYLDIEKVRFDERLKVSLDIDDEVKQALVPSLMLQPLIENSIKYAIAKMEDGGEIIVKAQRFSEDLLISVADNGPGSKKPIKDMMKQGGVGLVNTRERLQALYGKNYSFTLAENKPQGLRVEIRIPFEQVES</sequence>
<evidence type="ECO:0000313" key="3">
    <source>
        <dbReference type="EMBL" id="PWW15114.1"/>
    </source>
</evidence>
<organism evidence="3 4">
    <name type="scientific">Pseudidiomarina maritima</name>
    <dbReference type="NCBI Taxonomy" id="519453"/>
    <lineage>
        <taxon>Bacteria</taxon>
        <taxon>Pseudomonadati</taxon>
        <taxon>Pseudomonadota</taxon>
        <taxon>Gammaproteobacteria</taxon>
        <taxon>Alteromonadales</taxon>
        <taxon>Idiomarinaceae</taxon>
        <taxon>Pseudidiomarina</taxon>
    </lineage>
</organism>
<keyword evidence="1" id="KW-0812">Transmembrane</keyword>
<dbReference type="AlphaFoldDB" id="A0A317QA16"/>
<proteinExistence type="predicted"/>
<dbReference type="InterPro" id="IPR010559">
    <property type="entry name" value="Sig_transdc_His_kin_internal"/>
</dbReference>
<reference evidence="3 4" key="1">
    <citation type="submission" date="2018-05" db="EMBL/GenBank/DDBJ databases">
        <title>Freshwater and sediment microbial communities from various areas in North America, analyzing microbe dynamics in response to fracking.</title>
        <authorList>
            <person name="Lamendella R."/>
        </authorList>
    </citation>
    <scope>NUCLEOTIDE SEQUENCE [LARGE SCALE GENOMIC DNA]</scope>
    <source>
        <strain evidence="3 4">125B1</strain>
    </source>
</reference>
<feature type="domain" description="Histidine kinase/HSP90-like ATPase" evidence="2">
    <location>
        <begin position="255"/>
        <end position="355"/>
    </location>
</feature>
<evidence type="ECO:0000256" key="1">
    <source>
        <dbReference type="SAM" id="Phobius"/>
    </source>
</evidence>
<dbReference type="InterPro" id="IPR050640">
    <property type="entry name" value="Bact_2-comp_sensor_kinase"/>
</dbReference>
<protein>
    <submittedName>
        <fullName evidence="3">Histidine kinase/DNA gyrase B/HSP90-like ATPase</fullName>
    </submittedName>
</protein>
<keyword evidence="1" id="KW-1133">Transmembrane helix</keyword>
<keyword evidence="3" id="KW-0418">Kinase</keyword>
<dbReference type="SUPFAM" id="SSF55874">
    <property type="entry name" value="ATPase domain of HSP90 chaperone/DNA topoisomerase II/histidine kinase"/>
    <property type="match status" value="1"/>
</dbReference>
<keyword evidence="3" id="KW-0808">Transferase</keyword>
<feature type="transmembrane region" description="Helical" evidence="1">
    <location>
        <begin position="43"/>
        <end position="62"/>
    </location>
</feature>
<dbReference type="RefSeq" id="WP_110075058.1">
    <property type="nucleotide sequence ID" value="NZ_QGTT01000002.1"/>
</dbReference>
<dbReference type="PANTHER" id="PTHR34220">
    <property type="entry name" value="SENSOR HISTIDINE KINASE YPDA"/>
    <property type="match status" value="1"/>
</dbReference>
<dbReference type="EMBL" id="QGTT01000002">
    <property type="protein sequence ID" value="PWW15114.1"/>
    <property type="molecule type" value="Genomic_DNA"/>
</dbReference>
<name>A0A317QA16_9GAMM</name>